<dbReference type="InterPro" id="IPR021799">
    <property type="entry name" value="PIN-like_prokaryotic"/>
</dbReference>
<dbReference type="Pfam" id="PF11848">
    <property type="entry name" value="DUF3368"/>
    <property type="match status" value="1"/>
</dbReference>
<evidence type="ECO:0000313" key="1">
    <source>
        <dbReference type="EMBL" id="MDF0592595.1"/>
    </source>
</evidence>
<dbReference type="PANTHER" id="PTHR39550">
    <property type="entry name" value="SLL0658 PROTEIN"/>
    <property type="match status" value="1"/>
</dbReference>
<sequence>MPEVISNTSPLLYLYRIGALAWLPKLFNEVWIPKAVAIELAEGRRRGYDVPSPRDYSWIQIVDPKSPPSEWLALELGPGEVAAISLALENPNRIVLLDDALARRIAQAAGLNVWGTLRFLLEAKSEGLTESIEPLVDHLGDTGMWLSESVRNRILALAGENTGHKSR</sequence>
<name>A0ABT5XD01_9EURY</name>
<dbReference type="PANTHER" id="PTHR39550:SF1">
    <property type="entry name" value="SLL0658 PROTEIN"/>
    <property type="match status" value="1"/>
</dbReference>
<protein>
    <submittedName>
        <fullName evidence="1">DUF3368 domain-containing protein</fullName>
    </submittedName>
</protein>
<accession>A0ABT5XD01</accession>
<keyword evidence="2" id="KW-1185">Reference proteome</keyword>
<dbReference type="EMBL" id="JARFPL010000007">
    <property type="protein sequence ID" value="MDF0592595.1"/>
    <property type="molecule type" value="Genomic_DNA"/>
</dbReference>
<dbReference type="Proteomes" id="UP001215956">
    <property type="component" value="Unassembled WGS sequence"/>
</dbReference>
<comment type="caution">
    <text evidence="1">The sequence shown here is derived from an EMBL/GenBank/DDBJ whole genome shotgun (WGS) entry which is preliminary data.</text>
</comment>
<organism evidence="1 2">
    <name type="scientific">Candidatus Methanocrinis alkalitolerans</name>
    <dbReference type="NCBI Taxonomy" id="3033395"/>
    <lineage>
        <taxon>Archaea</taxon>
        <taxon>Methanobacteriati</taxon>
        <taxon>Methanobacteriota</taxon>
        <taxon>Stenosarchaea group</taxon>
        <taxon>Methanomicrobia</taxon>
        <taxon>Methanotrichales</taxon>
        <taxon>Methanotrichaceae</taxon>
        <taxon>Methanocrinis</taxon>
    </lineage>
</organism>
<reference evidence="1 2" key="1">
    <citation type="submission" date="2023-03" db="EMBL/GenBank/DDBJ databases">
        <title>Whole genome sequencing of Methanotrichaceae archaeon M04Ac.</title>
        <authorList>
            <person name="Khomyakova M.A."/>
            <person name="Merkel A.Y."/>
            <person name="Slobodkin A.I."/>
        </authorList>
    </citation>
    <scope>NUCLEOTIDE SEQUENCE [LARGE SCALE GENOMIC DNA]</scope>
    <source>
        <strain evidence="1 2">M04Ac</strain>
    </source>
</reference>
<evidence type="ECO:0000313" key="2">
    <source>
        <dbReference type="Proteomes" id="UP001215956"/>
    </source>
</evidence>
<dbReference type="RefSeq" id="WP_316968303.1">
    <property type="nucleotide sequence ID" value="NZ_JARFPL010000007.1"/>
</dbReference>
<proteinExistence type="predicted"/>
<gene>
    <name evidence="1" type="ORF">P0O24_03235</name>
</gene>